<dbReference type="AlphaFoldDB" id="A0A1I2B332"/>
<gene>
    <name evidence="1" type="ORF">SAMN05192532_10253</name>
</gene>
<dbReference type="PANTHER" id="PTHR43808:SF27">
    <property type="entry name" value="PROTEIN ROCB"/>
    <property type="match status" value="1"/>
</dbReference>
<evidence type="ECO:0000313" key="2">
    <source>
        <dbReference type="Proteomes" id="UP000199516"/>
    </source>
</evidence>
<dbReference type="RefSeq" id="WP_245757808.1">
    <property type="nucleotide sequence ID" value="NZ_FONT01000002.1"/>
</dbReference>
<evidence type="ECO:0000313" key="1">
    <source>
        <dbReference type="EMBL" id="SFE50496.1"/>
    </source>
</evidence>
<dbReference type="InterPro" id="IPR050072">
    <property type="entry name" value="Peptidase_M20A"/>
</dbReference>
<dbReference type="InterPro" id="IPR012166">
    <property type="entry name" value="Uncharacterised_RocB"/>
</dbReference>
<protein>
    <submittedName>
        <fullName evidence="1">Arginine utilization protein RocB</fullName>
    </submittedName>
</protein>
<dbReference type="EMBL" id="FONT01000002">
    <property type="protein sequence ID" value="SFE50496.1"/>
    <property type="molecule type" value="Genomic_DNA"/>
</dbReference>
<dbReference type="SUPFAM" id="SSF53187">
    <property type="entry name" value="Zn-dependent exopeptidases"/>
    <property type="match status" value="1"/>
</dbReference>
<accession>A0A1I2B332</accession>
<dbReference type="InterPro" id="IPR002933">
    <property type="entry name" value="Peptidase_M20"/>
</dbReference>
<name>A0A1I2B332_9BACI</name>
<keyword evidence="2" id="KW-1185">Reference proteome</keyword>
<sequence length="570" mass="65875">MSLQHVQTTRVPEASIVFKRMMEMDEFERLEYLTEVLVSIPSVNGTSGEADIAEYLIDLLRQASYFQQNPEYLWSVPLKDDHLGRKNIFAFLKKENAEKTIIFHSHMDTVGVEDFADLQKFAFSPRDLQEHFKQQTQFPELKECAESGEWMFGRGATDMKSGAAVHISNLLYFMEHPEELEGNLLLMLNPVEENEHTGVIESVAELQSLREKHNITYKAAINNDFVTDLYEGDSSINIYTGAVGKLLPCFSIYGREAHVGETLHGVDPSLVSAEINRRINNNMDLAEKMEGEHMLPPTCLQQRDSKDFYNVQTALKSRLYFNLFIYERSPKDVMDQLKEQAAEACREVEQYMKKQYEAFMQRGGYPRGETPDWNVDVFTFDEYKEYLQNIGVQANQIINDMTADYKGEEKREVAFAIVEALQQADPNRKPKVVIFFAPPYCPHNYLREEVEEEERLLHILKDIAETYEGALKKQLNKEFQVKKFFPFLSDSSYLSLHDTEEEIDSLVENFPGYETIYPVPVKKIREANIPAINLGVYGKDAHQRTERLYKPYSFGLLPELTREAAKLMLK</sequence>
<proteinExistence type="predicted"/>
<dbReference type="Gene3D" id="3.40.630.10">
    <property type="entry name" value="Zn peptidases"/>
    <property type="match status" value="1"/>
</dbReference>
<organism evidence="1 2">
    <name type="scientific">Alteribacillus iranensis</name>
    <dbReference type="NCBI Taxonomy" id="930128"/>
    <lineage>
        <taxon>Bacteria</taxon>
        <taxon>Bacillati</taxon>
        <taxon>Bacillota</taxon>
        <taxon>Bacilli</taxon>
        <taxon>Bacillales</taxon>
        <taxon>Bacillaceae</taxon>
        <taxon>Alteribacillus</taxon>
    </lineage>
</organism>
<dbReference type="PANTHER" id="PTHR43808">
    <property type="entry name" value="ACETYLORNITHINE DEACETYLASE"/>
    <property type="match status" value="1"/>
</dbReference>
<dbReference type="Pfam" id="PF01546">
    <property type="entry name" value="Peptidase_M20"/>
    <property type="match status" value="1"/>
</dbReference>
<dbReference type="GO" id="GO:0016787">
    <property type="term" value="F:hydrolase activity"/>
    <property type="evidence" value="ECO:0007669"/>
    <property type="project" value="InterPro"/>
</dbReference>
<dbReference type="PIRSF" id="PIRSF010386">
    <property type="entry name" value="RocB"/>
    <property type="match status" value="1"/>
</dbReference>
<reference evidence="1 2" key="1">
    <citation type="submission" date="2016-10" db="EMBL/GenBank/DDBJ databases">
        <authorList>
            <person name="de Groot N.N."/>
        </authorList>
    </citation>
    <scope>NUCLEOTIDE SEQUENCE [LARGE SCALE GENOMIC DNA]</scope>
    <source>
        <strain evidence="1 2">DSM 23995</strain>
    </source>
</reference>
<dbReference type="Proteomes" id="UP000199516">
    <property type="component" value="Unassembled WGS sequence"/>
</dbReference>
<dbReference type="STRING" id="930128.SAMN05192532_10253"/>